<gene>
    <name evidence="1" type="ORF">F6J89_21400</name>
</gene>
<name>A0A6B3NHT1_9CYAN</name>
<sequence>MGGGGDGEKLFFWADFYPRIQKNILHASENYYSLSSTEFVLTLFAYLE</sequence>
<dbReference type="EMBL" id="JAAHFQ010000487">
    <property type="protein sequence ID" value="NER30102.1"/>
    <property type="molecule type" value="Genomic_DNA"/>
</dbReference>
<evidence type="ECO:0000313" key="1">
    <source>
        <dbReference type="EMBL" id="NER30102.1"/>
    </source>
</evidence>
<organism evidence="1">
    <name type="scientific">Symploca sp. SIO1C4</name>
    <dbReference type="NCBI Taxonomy" id="2607765"/>
    <lineage>
        <taxon>Bacteria</taxon>
        <taxon>Bacillati</taxon>
        <taxon>Cyanobacteriota</taxon>
        <taxon>Cyanophyceae</taxon>
        <taxon>Coleofasciculales</taxon>
        <taxon>Coleofasciculaceae</taxon>
        <taxon>Symploca</taxon>
    </lineage>
</organism>
<accession>A0A6B3NHT1</accession>
<dbReference type="AlphaFoldDB" id="A0A6B3NHT1"/>
<protein>
    <submittedName>
        <fullName evidence="1">Uncharacterized protein</fullName>
    </submittedName>
</protein>
<proteinExistence type="predicted"/>
<comment type="caution">
    <text evidence="1">The sequence shown here is derived from an EMBL/GenBank/DDBJ whole genome shotgun (WGS) entry which is preliminary data.</text>
</comment>
<reference evidence="1" key="1">
    <citation type="submission" date="2019-11" db="EMBL/GenBank/DDBJ databases">
        <title>Genomic insights into an expanded diversity of filamentous marine cyanobacteria reveals the extraordinary biosynthetic potential of Moorea and Okeania.</title>
        <authorList>
            <person name="Ferreira Leao T."/>
            <person name="Wang M."/>
            <person name="Moss N."/>
            <person name="Da Silva R."/>
            <person name="Sanders J."/>
            <person name="Nurk S."/>
            <person name="Gurevich A."/>
            <person name="Humphrey G."/>
            <person name="Reher R."/>
            <person name="Zhu Q."/>
            <person name="Belda-Ferre P."/>
            <person name="Glukhov E."/>
            <person name="Rex R."/>
            <person name="Dorrestein P.C."/>
            <person name="Knight R."/>
            <person name="Pevzner P."/>
            <person name="Gerwick W.H."/>
            <person name="Gerwick L."/>
        </authorList>
    </citation>
    <scope>NUCLEOTIDE SEQUENCE</scope>
    <source>
        <strain evidence="1">SIO1C4</strain>
    </source>
</reference>